<dbReference type="SUPFAM" id="SSF54523">
    <property type="entry name" value="Pili subunits"/>
    <property type="match status" value="1"/>
</dbReference>
<dbReference type="GO" id="GO:0009279">
    <property type="term" value="C:cell outer membrane"/>
    <property type="evidence" value="ECO:0007669"/>
    <property type="project" value="UniProtKB-SubCell"/>
</dbReference>
<evidence type="ECO:0000313" key="7">
    <source>
        <dbReference type="Proteomes" id="UP000010467"/>
    </source>
</evidence>
<evidence type="ECO:0000256" key="1">
    <source>
        <dbReference type="ARBA" id="ARBA00004203"/>
    </source>
</evidence>
<comment type="subcellular location">
    <subcellularLocation>
        <location evidence="1">Cell outer membrane</location>
        <topology evidence="1">Single-pass membrane protein</topology>
    </subcellularLocation>
    <subcellularLocation>
        <location evidence="2">Periplasm</location>
    </subcellularLocation>
</comment>
<dbReference type="STRING" id="937777.Deipe_1978"/>
<evidence type="ECO:0000313" key="6">
    <source>
        <dbReference type="EMBL" id="AFZ67479.1"/>
    </source>
</evidence>
<evidence type="ECO:0000256" key="5">
    <source>
        <dbReference type="SAM" id="Phobius"/>
    </source>
</evidence>
<sequence>MSRGQAAFTLQELLIVLAVVGILLALGVPNYLRWRASVSVMQGAQQLAHELGRQRGEVRRLGERRAVSVAAGAHPSFRAGDPSFWRIYDLPAGVEVVSATTKTLYFVPPYGTTDASAETFVVRWSRDASLRRTVRVTSVLGKVVLK</sequence>
<organism evidence="6 7">
    <name type="scientific">Deinococcus peraridilitoris (strain DSM 19664 / LMG 22246 / CIP 109416 / KR-200)</name>
    <dbReference type="NCBI Taxonomy" id="937777"/>
    <lineage>
        <taxon>Bacteria</taxon>
        <taxon>Thermotogati</taxon>
        <taxon>Deinococcota</taxon>
        <taxon>Deinococci</taxon>
        <taxon>Deinococcales</taxon>
        <taxon>Deinococcaceae</taxon>
        <taxon>Deinococcus</taxon>
    </lineage>
</organism>
<dbReference type="PATRIC" id="fig|937777.3.peg.1984"/>
<dbReference type="HOGENOM" id="CLU_1774346_0_0_0"/>
<reference evidence="7" key="1">
    <citation type="submission" date="2012-03" db="EMBL/GenBank/DDBJ databases">
        <title>Complete sequence of chromosome of Deinococcus peraridilitoris DSM 19664.</title>
        <authorList>
            <person name="Lucas S."/>
            <person name="Copeland A."/>
            <person name="Lapidus A."/>
            <person name="Glavina del Rio T."/>
            <person name="Dalin E."/>
            <person name="Tice H."/>
            <person name="Bruce D."/>
            <person name="Goodwin L."/>
            <person name="Pitluck S."/>
            <person name="Peters L."/>
            <person name="Mikhailova N."/>
            <person name="Lu M."/>
            <person name="Kyrpides N."/>
            <person name="Mavromatis K."/>
            <person name="Ivanova N."/>
            <person name="Brettin T."/>
            <person name="Detter J.C."/>
            <person name="Han C."/>
            <person name="Larimer F."/>
            <person name="Land M."/>
            <person name="Hauser L."/>
            <person name="Markowitz V."/>
            <person name="Cheng J.-F."/>
            <person name="Hugenholtz P."/>
            <person name="Woyke T."/>
            <person name="Wu D."/>
            <person name="Pukall R."/>
            <person name="Steenblock K."/>
            <person name="Brambilla E."/>
            <person name="Klenk H.-P."/>
            <person name="Eisen J.A."/>
        </authorList>
    </citation>
    <scope>NUCLEOTIDE SEQUENCE [LARGE SCALE GENOMIC DNA]</scope>
    <source>
        <strain evidence="7">DSM 19664 / LMG 22246 / CIP 109416 / KR-200</strain>
    </source>
</reference>
<keyword evidence="4" id="KW-0998">Cell outer membrane</keyword>
<keyword evidence="5" id="KW-0472">Membrane</keyword>
<accession>L0A204</accession>
<dbReference type="NCBIfam" id="TIGR02532">
    <property type="entry name" value="IV_pilin_GFxxxE"/>
    <property type="match status" value="1"/>
</dbReference>
<dbReference type="GO" id="GO:0042597">
    <property type="term" value="C:periplasmic space"/>
    <property type="evidence" value="ECO:0007669"/>
    <property type="project" value="UniProtKB-SubCell"/>
</dbReference>
<dbReference type="RefSeq" id="WP_015235784.1">
    <property type="nucleotide sequence ID" value="NC_019793.1"/>
</dbReference>
<evidence type="ECO:0000256" key="2">
    <source>
        <dbReference type="ARBA" id="ARBA00004418"/>
    </source>
</evidence>
<evidence type="ECO:0000256" key="4">
    <source>
        <dbReference type="ARBA" id="ARBA00023237"/>
    </source>
</evidence>
<dbReference type="AlphaFoldDB" id="L0A204"/>
<evidence type="ECO:0000256" key="3">
    <source>
        <dbReference type="ARBA" id="ARBA00022764"/>
    </source>
</evidence>
<keyword evidence="5" id="KW-1133">Transmembrane helix</keyword>
<gene>
    <name evidence="6" type="ordered locus">Deipe_1978</name>
</gene>
<dbReference type="eggNOG" id="COG4970">
    <property type="taxonomic scope" value="Bacteria"/>
</dbReference>
<name>L0A204_DEIPD</name>
<dbReference type="OrthoDB" id="71504at2"/>
<dbReference type="EMBL" id="CP003382">
    <property type="protein sequence ID" value="AFZ67479.1"/>
    <property type="molecule type" value="Genomic_DNA"/>
</dbReference>
<keyword evidence="3" id="KW-0574">Periplasm</keyword>
<dbReference type="Pfam" id="PF07963">
    <property type="entry name" value="N_methyl"/>
    <property type="match status" value="1"/>
</dbReference>
<keyword evidence="7" id="KW-1185">Reference proteome</keyword>
<protein>
    <submittedName>
        <fullName evidence="6">Prepilin-type N-terminal cleavage/methylation domain-containing protein</fullName>
    </submittedName>
</protein>
<dbReference type="Proteomes" id="UP000010467">
    <property type="component" value="Chromosome"/>
</dbReference>
<feature type="transmembrane region" description="Helical" evidence="5">
    <location>
        <begin position="13"/>
        <end position="32"/>
    </location>
</feature>
<keyword evidence="5" id="KW-0812">Transmembrane</keyword>
<dbReference type="KEGG" id="dpd:Deipe_1978"/>
<dbReference type="InterPro" id="IPR012902">
    <property type="entry name" value="N_methyl_site"/>
</dbReference>
<dbReference type="InterPro" id="IPR045584">
    <property type="entry name" value="Pilin-like"/>
</dbReference>
<dbReference type="Gene3D" id="3.30.700.10">
    <property type="entry name" value="Glycoprotein, Type 4 Pilin"/>
    <property type="match status" value="1"/>
</dbReference>
<proteinExistence type="predicted"/>